<evidence type="ECO:0000313" key="6">
    <source>
        <dbReference type="EMBL" id="BAR97824.1"/>
    </source>
</evidence>
<dbReference type="RefSeq" id="WP_060832915.1">
    <property type="nucleotide sequence ID" value="NZ_AP014854.2"/>
</dbReference>
<comment type="subcellular location">
    <subcellularLocation>
        <location evidence="1">Membrane</location>
        <topology evidence="1">Multi-pass membrane protein</topology>
    </subcellularLocation>
</comment>
<evidence type="ECO:0000256" key="5">
    <source>
        <dbReference type="SAM" id="Phobius"/>
    </source>
</evidence>
<dbReference type="PANTHER" id="PTHR30249">
    <property type="entry name" value="PUTATIVE SEROTONIN TRANSPORTER"/>
    <property type="match status" value="1"/>
</dbReference>
<name>A0A182CXJ2_BLAVI</name>
<dbReference type="InterPro" id="IPR007300">
    <property type="entry name" value="CidB/LrgB"/>
</dbReference>
<dbReference type="PANTHER" id="PTHR30249:SF0">
    <property type="entry name" value="PLASTIDAL GLYCOLATE_GLYCERATE TRANSLOCATOR 1, CHLOROPLASTIC"/>
    <property type="match status" value="1"/>
</dbReference>
<dbReference type="PATRIC" id="fig|1079.8.peg.236"/>
<feature type="transmembrane region" description="Helical" evidence="5">
    <location>
        <begin position="214"/>
        <end position="237"/>
    </location>
</feature>
<evidence type="ECO:0000256" key="3">
    <source>
        <dbReference type="ARBA" id="ARBA00022989"/>
    </source>
</evidence>
<evidence type="ECO:0000256" key="4">
    <source>
        <dbReference type="ARBA" id="ARBA00023136"/>
    </source>
</evidence>
<feature type="transmembrane region" description="Helical" evidence="5">
    <location>
        <begin position="7"/>
        <end position="29"/>
    </location>
</feature>
<sequence length="238" mass="24320">MITVVDLWIYLSGGPLLWLTATLVAYAIAERASHALGRHPLAHPVPLAIAMVSALLAATGTSFPTYFAGAQFVHFLLGPATVALAVPLFRQWPLVRRSILPMAVALLVGGVVAIVSAVGLALLLGLPEQIALALAPKSVTAAIAMGVADTIGADPALAAVLVITTGILGAIMAKPVLDLDGVRHRAARGFAIGLSAHGIGTARAFQDNEVAGTFAGIAMGLNGLITAMLVPLLVLLLR</sequence>
<keyword evidence="2 5" id="KW-0812">Transmembrane</keyword>
<feature type="transmembrane region" description="Helical" evidence="5">
    <location>
        <begin position="155"/>
        <end position="173"/>
    </location>
</feature>
<protein>
    <submittedName>
        <fullName evidence="6">LrgA-associated membrane protein LrgB</fullName>
    </submittedName>
</protein>
<evidence type="ECO:0000256" key="2">
    <source>
        <dbReference type="ARBA" id="ARBA00022692"/>
    </source>
</evidence>
<dbReference type="EMBL" id="AP014854">
    <property type="protein sequence ID" value="BAR97824.1"/>
    <property type="molecule type" value="Genomic_DNA"/>
</dbReference>
<organism evidence="6">
    <name type="scientific">Blastochloris viridis</name>
    <name type="common">Rhodopseudomonas viridis</name>
    <dbReference type="NCBI Taxonomy" id="1079"/>
    <lineage>
        <taxon>Bacteria</taxon>
        <taxon>Pseudomonadati</taxon>
        <taxon>Pseudomonadota</taxon>
        <taxon>Alphaproteobacteria</taxon>
        <taxon>Hyphomicrobiales</taxon>
        <taxon>Blastochloridaceae</taxon>
        <taxon>Blastochloris</taxon>
    </lineage>
</organism>
<dbReference type="AlphaFoldDB" id="A0A182CXJ2"/>
<evidence type="ECO:0000256" key="1">
    <source>
        <dbReference type="ARBA" id="ARBA00004141"/>
    </source>
</evidence>
<feature type="transmembrane region" description="Helical" evidence="5">
    <location>
        <begin position="100"/>
        <end position="124"/>
    </location>
</feature>
<accession>A0A182CXJ2</accession>
<dbReference type="GO" id="GO:0016020">
    <property type="term" value="C:membrane"/>
    <property type="evidence" value="ECO:0007669"/>
    <property type="project" value="UniProtKB-SubCell"/>
</dbReference>
<gene>
    <name evidence="6" type="ORF">BV133_231</name>
</gene>
<feature type="transmembrane region" description="Helical" evidence="5">
    <location>
        <begin position="66"/>
        <end position="88"/>
    </location>
</feature>
<keyword evidence="4 5" id="KW-0472">Membrane</keyword>
<proteinExistence type="predicted"/>
<dbReference type="Pfam" id="PF04172">
    <property type="entry name" value="LrgB"/>
    <property type="match status" value="1"/>
</dbReference>
<reference evidence="6" key="1">
    <citation type="journal article" date="2015" name="Genome Announc.">
        <title>Complete Genome Sequence of the Bacteriochlorophyll b-Producing Photosynthetic Bacterium Blastochloris viridis.</title>
        <authorList>
            <person name="Tsukatani Y."/>
            <person name="Hirose Y."/>
            <person name="Harada J."/>
            <person name="Misawa N."/>
            <person name="Mori K."/>
            <person name="Inoue K."/>
            <person name="Tamiaki H."/>
        </authorList>
    </citation>
    <scope>NUCLEOTIDE SEQUENCE [LARGE SCALE GENOMIC DNA]</scope>
    <source>
        <strain evidence="6">DSM 133</strain>
    </source>
</reference>
<keyword evidence="3 5" id="KW-1133">Transmembrane helix</keyword>